<sequence>MKVRGLPTARDIWQALANDFQKKSRMVSVDLRRRLQEEKCVEKADVRAHFVKLRTMREDLASMGHPPSDEDFYAIILGSLTPSFDLYISTVNATSSVLGTSLSADDLMLTAWMANAEVNVLDFMEEGFGADVFAGLADDDISSEDAEDIMSAYLSGGESVPNLPQASPSISDFTDDDLDDLFTPPSSDEDSLSDDDMPTLQTVSDSSDDEDDDSYRCSRH</sequence>
<evidence type="ECO:0000256" key="1">
    <source>
        <dbReference type="SAM" id="MobiDB-lite"/>
    </source>
</evidence>
<feature type="region of interest" description="Disordered" evidence="1">
    <location>
        <begin position="155"/>
        <end position="220"/>
    </location>
</feature>
<dbReference type="Proteomes" id="UP000076154">
    <property type="component" value="Unassembled WGS sequence"/>
</dbReference>
<organism evidence="2 3">
    <name type="scientific">Hypsizygus marmoreus</name>
    <name type="common">White beech mushroom</name>
    <name type="synonym">Agaricus marmoreus</name>
    <dbReference type="NCBI Taxonomy" id="39966"/>
    <lineage>
        <taxon>Eukaryota</taxon>
        <taxon>Fungi</taxon>
        <taxon>Dikarya</taxon>
        <taxon>Basidiomycota</taxon>
        <taxon>Agaricomycotina</taxon>
        <taxon>Agaricomycetes</taxon>
        <taxon>Agaricomycetidae</taxon>
        <taxon>Agaricales</taxon>
        <taxon>Tricholomatineae</taxon>
        <taxon>Lyophyllaceae</taxon>
        <taxon>Hypsizygus</taxon>
    </lineage>
</organism>
<comment type="caution">
    <text evidence="2">The sequence shown here is derived from an EMBL/GenBank/DDBJ whole genome shotgun (WGS) entry which is preliminary data.</text>
</comment>
<protein>
    <submittedName>
        <fullName evidence="2">Uncharacterized protein</fullName>
    </submittedName>
</protein>
<accession>A0A369K978</accession>
<evidence type="ECO:0000313" key="2">
    <source>
        <dbReference type="EMBL" id="RDB30478.1"/>
    </source>
</evidence>
<dbReference type="InParanoid" id="A0A369K978"/>
<feature type="compositionally biased region" description="Polar residues" evidence="1">
    <location>
        <begin position="162"/>
        <end position="171"/>
    </location>
</feature>
<dbReference type="OrthoDB" id="3269759at2759"/>
<dbReference type="Pfam" id="PF14223">
    <property type="entry name" value="Retrotran_gag_2"/>
    <property type="match status" value="1"/>
</dbReference>
<name>A0A369K978_HYPMA</name>
<evidence type="ECO:0000313" key="3">
    <source>
        <dbReference type="Proteomes" id="UP000076154"/>
    </source>
</evidence>
<dbReference type="EMBL" id="LUEZ02000005">
    <property type="protein sequence ID" value="RDB30478.1"/>
    <property type="molecule type" value="Genomic_DNA"/>
</dbReference>
<keyword evidence="3" id="KW-1185">Reference proteome</keyword>
<reference evidence="2" key="1">
    <citation type="submission" date="2018-04" db="EMBL/GenBank/DDBJ databases">
        <title>Whole genome sequencing of Hypsizygus marmoreus.</title>
        <authorList>
            <person name="Choi I.-G."/>
            <person name="Min B."/>
            <person name="Kim J.-G."/>
            <person name="Kim S."/>
            <person name="Oh Y.-L."/>
            <person name="Kong W.-S."/>
            <person name="Park H."/>
            <person name="Jeong J."/>
            <person name="Song E.-S."/>
        </authorList>
    </citation>
    <scope>NUCLEOTIDE SEQUENCE [LARGE SCALE GENOMIC DNA]</scope>
    <source>
        <strain evidence="2">51987-8</strain>
    </source>
</reference>
<gene>
    <name evidence="2" type="ORF">Hypma_007128</name>
</gene>
<feature type="compositionally biased region" description="Acidic residues" evidence="1">
    <location>
        <begin position="187"/>
        <end position="197"/>
    </location>
</feature>
<dbReference type="AlphaFoldDB" id="A0A369K978"/>
<proteinExistence type="predicted"/>